<proteinExistence type="predicted"/>
<name>A0A5B0KU86_9PROT</name>
<evidence type="ECO:0000313" key="1">
    <source>
        <dbReference type="EMBL" id="KAA1054424.1"/>
    </source>
</evidence>
<dbReference type="AlphaFoldDB" id="A0A5B0KU86"/>
<sequence>MAERGGGLLRQADNQTPARASFSGIVDLQAAIHSFIAEHNRTAKRFVWSADPDRIIENVNKAKRASDSIH</sequence>
<gene>
    <name evidence="1" type="ORF">FH063_006680</name>
</gene>
<reference evidence="1 2" key="1">
    <citation type="submission" date="2019-07" db="EMBL/GenBank/DDBJ databases">
        <title>Genome sequencing of the stress-tolerant strain Azospirillum brasilense Az19.</title>
        <authorList>
            <person name="Maroniche G.A."/>
            <person name="Garcia J.E."/>
            <person name="Pagnussat L."/>
            <person name="Amenta M."/>
            <person name="Creus C.M."/>
        </authorList>
    </citation>
    <scope>NUCLEOTIDE SEQUENCE [LARGE SCALE GENOMIC DNA]</scope>
    <source>
        <strain evidence="1 2">Az19</strain>
    </source>
</reference>
<organism evidence="1 2">
    <name type="scientific">Azospirillum argentinense</name>
    <dbReference type="NCBI Taxonomy" id="2970906"/>
    <lineage>
        <taxon>Bacteria</taxon>
        <taxon>Pseudomonadati</taxon>
        <taxon>Pseudomonadota</taxon>
        <taxon>Alphaproteobacteria</taxon>
        <taxon>Rhodospirillales</taxon>
        <taxon>Azospirillaceae</taxon>
        <taxon>Azospirillum</taxon>
    </lineage>
</organism>
<dbReference type="EMBL" id="VEWN01000010">
    <property type="protein sequence ID" value="KAA1054424.1"/>
    <property type="molecule type" value="Genomic_DNA"/>
</dbReference>
<evidence type="ECO:0000313" key="2">
    <source>
        <dbReference type="Proteomes" id="UP000325333"/>
    </source>
</evidence>
<protein>
    <submittedName>
        <fullName evidence="1">Uncharacterized protein</fullName>
    </submittedName>
</protein>
<comment type="caution">
    <text evidence="1">The sequence shown here is derived from an EMBL/GenBank/DDBJ whole genome shotgun (WGS) entry which is preliminary data.</text>
</comment>
<dbReference type="Proteomes" id="UP000325333">
    <property type="component" value="Unassembled WGS sequence"/>
</dbReference>
<accession>A0A5B0KU86</accession>